<reference evidence="2" key="1">
    <citation type="submission" date="2019-08" db="EMBL/GenBank/DDBJ databases">
        <authorList>
            <person name="Kucharzyk K."/>
            <person name="Murdoch R.W."/>
            <person name="Higgins S."/>
            <person name="Loffler F."/>
        </authorList>
    </citation>
    <scope>NUCLEOTIDE SEQUENCE</scope>
</reference>
<feature type="transmembrane region" description="Helical" evidence="1">
    <location>
        <begin position="308"/>
        <end position="331"/>
    </location>
</feature>
<accession>A0A644TLY8</accession>
<dbReference type="EMBL" id="VSSQ01000039">
    <property type="protein sequence ID" value="MPL67985.1"/>
    <property type="molecule type" value="Genomic_DNA"/>
</dbReference>
<feature type="transmembrane region" description="Helical" evidence="1">
    <location>
        <begin position="163"/>
        <end position="193"/>
    </location>
</feature>
<evidence type="ECO:0000256" key="1">
    <source>
        <dbReference type="SAM" id="Phobius"/>
    </source>
</evidence>
<feature type="transmembrane region" description="Helical" evidence="1">
    <location>
        <begin position="337"/>
        <end position="357"/>
    </location>
</feature>
<name>A0A644TLY8_9ZZZZ</name>
<keyword evidence="1" id="KW-0472">Membrane</keyword>
<sequence>MTISQILMTLTLLLMVSGRTPLYLTAIIGSSIAAIAAGFPLSGKAEITVLKLINGGLNPVIADMAGVLLFIGIMDKSGFLDIVIRKIMQIGVKVGGGPGIAAAGTFAAAVIGALTGFTQPAITAVVTGPAAIKFGLNPNKVAGMQAHAGHFGNFAGFTHPTQVAVVATAAIGFGAINVVGAVVGLSIIVFSYFRLQRELKQSGFKLSAKDLTEINDATTSKFTTSFSLAILPFLVFCVGFVLGYPVFLMGAVSAIMVALIAKMAMNKGEAAMLEGVGKIATPLVATIGFLYMSGVMNKIGLVQLISELFGPVVTVAPIQAMLLVSALTGLFTQSNGASAAIVVPFLQVVLNAGADPLTAACAAAGGSAIMQYFLTGGPVAALSTVIPVVPGSELKAANKFQRPAILFGLLVLFAVTLFM</sequence>
<protein>
    <recommendedName>
        <fullName evidence="3">Citrate transporter-like domain-containing protein</fullName>
    </recommendedName>
</protein>
<evidence type="ECO:0000313" key="2">
    <source>
        <dbReference type="EMBL" id="MPL67985.1"/>
    </source>
</evidence>
<feature type="transmembrane region" description="Helical" evidence="1">
    <location>
        <begin position="279"/>
        <end position="296"/>
    </location>
</feature>
<organism evidence="2">
    <name type="scientific">bioreactor metagenome</name>
    <dbReference type="NCBI Taxonomy" id="1076179"/>
    <lineage>
        <taxon>unclassified sequences</taxon>
        <taxon>metagenomes</taxon>
        <taxon>ecological metagenomes</taxon>
    </lineage>
</organism>
<keyword evidence="1" id="KW-0812">Transmembrane</keyword>
<feature type="transmembrane region" description="Helical" evidence="1">
    <location>
        <begin position="369"/>
        <end position="388"/>
    </location>
</feature>
<gene>
    <name evidence="2" type="ORF">SDC9_13689</name>
</gene>
<feature type="transmembrane region" description="Helical" evidence="1">
    <location>
        <begin position="230"/>
        <end position="259"/>
    </location>
</feature>
<feature type="transmembrane region" description="Helical" evidence="1">
    <location>
        <begin position="94"/>
        <end position="117"/>
    </location>
</feature>
<evidence type="ECO:0008006" key="3">
    <source>
        <dbReference type="Google" id="ProtNLM"/>
    </source>
</evidence>
<feature type="transmembrane region" description="Helical" evidence="1">
    <location>
        <begin position="53"/>
        <end position="73"/>
    </location>
</feature>
<keyword evidence="1" id="KW-1133">Transmembrane helix</keyword>
<dbReference type="AlphaFoldDB" id="A0A644TLY8"/>
<proteinExistence type="predicted"/>
<feature type="transmembrane region" description="Helical" evidence="1">
    <location>
        <begin position="21"/>
        <end position="41"/>
    </location>
</feature>
<comment type="caution">
    <text evidence="2">The sequence shown here is derived from an EMBL/GenBank/DDBJ whole genome shotgun (WGS) entry which is preliminary data.</text>
</comment>
<feature type="transmembrane region" description="Helical" evidence="1">
    <location>
        <begin position="400"/>
        <end position="418"/>
    </location>
</feature>